<dbReference type="Pfam" id="PF00580">
    <property type="entry name" value="UvrD-helicase"/>
    <property type="match status" value="1"/>
</dbReference>
<evidence type="ECO:0000256" key="3">
    <source>
        <dbReference type="ARBA" id="ARBA00022806"/>
    </source>
</evidence>
<feature type="domain" description="UvrD-like helicase ATP-binding" evidence="5">
    <location>
        <begin position="6"/>
        <end position="43"/>
    </location>
</feature>
<dbReference type="InterPro" id="IPR014016">
    <property type="entry name" value="UvrD-like_ATP-bd"/>
</dbReference>
<evidence type="ECO:0000256" key="4">
    <source>
        <dbReference type="ARBA" id="ARBA00022840"/>
    </source>
</evidence>
<evidence type="ECO:0000259" key="5">
    <source>
        <dbReference type="Pfam" id="PF00580"/>
    </source>
</evidence>
<reference evidence="6" key="1">
    <citation type="journal article" date="2014" name="Front. Microbiol.">
        <title>High frequency of phylogenetically diverse reductive dehalogenase-homologous genes in deep subseafloor sedimentary metagenomes.</title>
        <authorList>
            <person name="Kawai M."/>
            <person name="Futagami T."/>
            <person name="Toyoda A."/>
            <person name="Takaki Y."/>
            <person name="Nishi S."/>
            <person name="Hori S."/>
            <person name="Arai W."/>
            <person name="Tsubouchi T."/>
            <person name="Morono Y."/>
            <person name="Uchiyama I."/>
            <person name="Ito T."/>
            <person name="Fujiyama A."/>
            <person name="Inagaki F."/>
            <person name="Takami H."/>
        </authorList>
    </citation>
    <scope>NUCLEOTIDE SEQUENCE</scope>
    <source>
        <strain evidence="6">Expedition CK06-06</strain>
    </source>
</reference>
<keyword evidence="3" id="KW-0347">Helicase</keyword>
<feature type="non-terminal residue" evidence="6">
    <location>
        <position position="43"/>
    </location>
</feature>
<keyword evidence="2" id="KW-0378">Hydrolase</keyword>
<keyword evidence="1" id="KW-0547">Nucleotide-binding</keyword>
<evidence type="ECO:0000313" key="6">
    <source>
        <dbReference type="EMBL" id="GAH12701.1"/>
    </source>
</evidence>
<dbReference type="GO" id="GO:0004386">
    <property type="term" value="F:helicase activity"/>
    <property type="evidence" value="ECO:0007669"/>
    <property type="project" value="UniProtKB-KW"/>
</dbReference>
<dbReference type="AlphaFoldDB" id="X1CW32"/>
<dbReference type="GO" id="GO:0005524">
    <property type="term" value="F:ATP binding"/>
    <property type="evidence" value="ECO:0007669"/>
    <property type="project" value="UniProtKB-KW"/>
</dbReference>
<dbReference type="GO" id="GO:0016787">
    <property type="term" value="F:hydrolase activity"/>
    <property type="evidence" value="ECO:0007669"/>
    <property type="project" value="UniProtKB-KW"/>
</dbReference>
<sequence length="43" mass="4755">MKEIQLNPQQLEAISHKDGPMVVLSVVGSGKTMVLTERIIHLI</sequence>
<evidence type="ECO:0000256" key="1">
    <source>
        <dbReference type="ARBA" id="ARBA00022741"/>
    </source>
</evidence>
<dbReference type="SUPFAM" id="SSF52540">
    <property type="entry name" value="P-loop containing nucleoside triphosphate hydrolases"/>
    <property type="match status" value="1"/>
</dbReference>
<dbReference type="Gene3D" id="3.40.50.300">
    <property type="entry name" value="P-loop containing nucleotide triphosphate hydrolases"/>
    <property type="match status" value="1"/>
</dbReference>
<dbReference type="InterPro" id="IPR027417">
    <property type="entry name" value="P-loop_NTPase"/>
</dbReference>
<comment type="caution">
    <text evidence="6">The sequence shown here is derived from an EMBL/GenBank/DDBJ whole genome shotgun (WGS) entry which is preliminary data.</text>
</comment>
<dbReference type="EMBL" id="BART01039310">
    <property type="protein sequence ID" value="GAH12701.1"/>
    <property type="molecule type" value="Genomic_DNA"/>
</dbReference>
<organism evidence="6">
    <name type="scientific">marine sediment metagenome</name>
    <dbReference type="NCBI Taxonomy" id="412755"/>
    <lineage>
        <taxon>unclassified sequences</taxon>
        <taxon>metagenomes</taxon>
        <taxon>ecological metagenomes</taxon>
    </lineage>
</organism>
<gene>
    <name evidence="6" type="ORF">S01H4_64683</name>
</gene>
<proteinExistence type="predicted"/>
<evidence type="ECO:0000256" key="2">
    <source>
        <dbReference type="ARBA" id="ARBA00022801"/>
    </source>
</evidence>
<keyword evidence="4" id="KW-0067">ATP-binding</keyword>
<protein>
    <recommendedName>
        <fullName evidence="5">UvrD-like helicase ATP-binding domain-containing protein</fullName>
    </recommendedName>
</protein>
<accession>X1CW32</accession>
<name>X1CW32_9ZZZZ</name>